<dbReference type="PANTHER" id="PTHR35870">
    <property type="entry name" value="PROTEIN, PUTATIVE (AFU_ORTHOLOGUE AFUA_5G03330)-RELATED"/>
    <property type="match status" value="1"/>
</dbReference>
<reference evidence="3" key="1">
    <citation type="submission" date="2020-06" db="EMBL/GenBank/DDBJ databases">
        <title>A chromosome-scale genome assembly of Talaromyces rugulosus W13939.</title>
        <authorList>
            <person name="Wang B."/>
            <person name="Guo L."/>
            <person name="Ye K."/>
            <person name="Wang L."/>
        </authorList>
    </citation>
    <scope>NUCLEOTIDE SEQUENCE [LARGE SCALE GENOMIC DNA]</scope>
    <source>
        <strain evidence="3">W13939</strain>
    </source>
</reference>
<evidence type="ECO:0000313" key="3">
    <source>
        <dbReference type="Proteomes" id="UP000509510"/>
    </source>
</evidence>
<evidence type="ECO:0000313" key="2">
    <source>
        <dbReference type="EMBL" id="QKX60306.1"/>
    </source>
</evidence>
<evidence type="ECO:0008006" key="4">
    <source>
        <dbReference type="Google" id="ProtNLM"/>
    </source>
</evidence>
<dbReference type="GO" id="GO:0016491">
    <property type="term" value="F:oxidoreductase activity"/>
    <property type="evidence" value="ECO:0007669"/>
    <property type="project" value="UniProtKB-KW"/>
</dbReference>
<name>A0A7H8R2I1_TALRU</name>
<dbReference type="KEGG" id="trg:TRUGW13939_07449"/>
<dbReference type="Proteomes" id="UP000509510">
    <property type="component" value="Chromosome IV"/>
</dbReference>
<dbReference type="OrthoDB" id="10004862at2759"/>
<proteinExistence type="predicted"/>
<dbReference type="RefSeq" id="XP_035346483.1">
    <property type="nucleotide sequence ID" value="XM_035490590.1"/>
</dbReference>
<dbReference type="PANTHER" id="PTHR35870:SF1">
    <property type="entry name" value="PROTEIN, PUTATIVE (AFU_ORTHOLOGUE AFUA_5G03330)-RELATED"/>
    <property type="match status" value="1"/>
</dbReference>
<dbReference type="AlphaFoldDB" id="A0A7H8R2I1"/>
<protein>
    <recommendedName>
        <fullName evidence="4">Oxidoreductase AflY</fullName>
    </recommendedName>
</protein>
<organism evidence="2 3">
    <name type="scientific">Talaromyces rugulosus</name>
    <name type="common">Penicillium rugulosum</name>
    <dbReference type="NCBI Taxonomy" id="121627"/>
    <lineage>
        <taxon>Eukaryota</taxon>
        <taxon>Fungi</taxon>
        <taxon>Dikarya</taxon>
        <taxon>Ascomycota</taxon>
        <taxon>Pezizomycotina</taxon>
        <taxon>Eurotiomycetes</taxon>
        <taxon>Eurotiomycetidae</taxon>
        <taxon>Eurotiales</taxon>
        <taxon>Trichocomaceae</taxon>
        <taxon>Talaromyces</taxon>
        <taxon>Talaromyces sect. Islandici</taxon>
    </lineage>
</organism>
<dbReference type="InterPro" id="IPR025337">
    <property type="entry name" value="Questin_oxidase-like"/>
</dbReference>
<dbReference type="GeneID" id="55994942"/>
<dbReference type="Pfam" id="PF14027">
    <property type="entry name" value="Questin_oxidase"/>
    <property type="match status" value="1"/>
</dbReference>
<evidence type="ECO:0000256" key="1">
    <source>
        <dbReference type="ARBA" id="ARBA00023002"/>
    </source>
</evidence>
<keyword evidence="1" id="KW-0560">Oxidoreductase</keyword>
<gene>
    <name evidence="2" type="ORF">TRUGW13939_07449</name>
</gene>
<accession>A0A7H8R2I1</accession>
<keyword evidence="3" id="KW-1185">Reference proteome</keyword>
<sequence length="445" mass="50995">MASATNLDLLSTRNRGEVHVENISQEAADRVNHIVHHLLAIYALGATPGEIQRAYDLNVRYQLPIHENAPKISGDMRDPDIFQTYTGMPKHYKDYLKFFTHEVCEKGIAATLNEYLFKNDERANDMLARLYDGLLHSFIHLGYGVEFQQPLIVVEALAQAAITERWLEDTCDLVTQHKSSHKYSGDPSVLSLYSNLHHDPVIYSAVRPNDPPNKLRDGLIARAKHAIIPYLAQFTVRPDQLEKKAAELANCSLYVAASAQRPGKIEMFDFFLMHSVNASIWLSVFLKQEWISDELKCKLVELKGWSDLVTYSACRTPELYPDRALQYQPKQPGDWRSIFRRARCYNDDGHAAKFIRSIRNIEQISERFAGTAGFPLQQQQYLTIAHMVMDSVERMNSPDYSLPPQATFVFGINTEVLRIMFRWVRWNGLDEAWDHVPDIGKTARL</sequence>
<dbReference type="EMBL" id="CP055901">
    <property type="protein sequence ID" value="QKX60306.1"/>
    <property type="molecule type" value="Genomic_DNA"/>
</dbReference>